<dbReference type="EMBL" id="JBHTMC010000002">
    <property type="protein sequence ID" value="MFD1262382.1"/>
    <property type="molecule type" value="Genomic_DNA"/>
</dbReference>
<comment type="caution">
    <text evidence="2">The sequence shown here is derived from an EMBL/GenBank/DDBJ whole genome shotgun (WGS) entry which is preliminary data.</text>
</comment>
<evidence type="ECO:0000256" key="1">
    <source>
        <dbReference type="SAM" id="MobiDB-lite"/>
    </source>
</evidence>
<sequence>MDAINTATGLAVRDAARLPELRQAQAMPQEGQAGRAADAALADAARASSPSAVVSLSAEARSEAVRQSAPSPDNGTQEARAVEQARAAAANADIRNNYSAQRALSSYEAMAQVGANAAARPAPPEQTTAPGQQDPSVLRT</sequence>
<protein>
    <submittedName>
        <fullName evidence="2">Uncharacterized protein</fullName>
    </submittedName>
</protein>
<accession>A0ABW3W8L5</accession>
<proteinExistence type="predicted"/>
<keyword evidence="3" id="KW-1185">Reference proteome</keyword>
<evidence type="ECO:0000313" key="3">
    <source>
        <dbReference type="Proteomes" id="UP001597158"/>
    </source>
</evidence>
<feature type="compositionally biased region" description="Low complexity" evidence="1">
    <location>
        <begin position="29"/>
        <end position="59"/>
    </location>
</feature>
<gene>
    <name evidence="2" type="ORF">ACFQ4M_02225</name>
</gene>
<evidence type="ECO:0000313" key="2">
    <source>
        <dbReference type="EMBL" id="MFD1262382.1"/>
    </source>
</evidence>
<dbReference type="Proteomes" id="UP001597158">
    <property type="component" value="Unassembled WGS sequence"/>
</dbReference>
<feature type="region of interest" description="Disordered" evidence="1">
    <location>
        <begin position="114"/>
        <end position="140"/>
    </location>
</feature>
<reference evidence="3" key="1">
    <citation type="journal article" date="2019" name="Int. J. Syst. Evol. Microbiol.">
        <title>The Global Catalogue of Microorganisms (GCM) 10K type strain sequencing project: providing services to taxonomists for standard genome sequencing and annotation.</title>
        <authorList>
            <consortium name="The Broad Institute Genomics Platform"/>
            <consortium name="The Broad Institute Genome Sequencing Center for Infectious Disease"/>
            <person name="Wu L."/>
            <person name="Ma J."/>
        </authorList>
    </citation>
    <scope>NUCLEOTIDE SEQUENCE [LARGE SCALE GENOMIC DNA]</scope>
    <source>
        <strain evidence="3">CCUG 48884</strain>
    </source>
</reference>
<feature type="region of interest" description="Disordered" evidence="1">
    <location>
        <begin position="25"/>
        <end position="84"/>
    </location>
</feature>
<dbReference type="RefSeq" id="WP_277831395.1">
    <property type="nucleotide sequence ID" value="NZ_JARQZE010000003.1"/>
</dbReference>
<organism evidence="2 3">
    <name type="scientific">Thauera mechernichensis</name>
    <dbReference type="NCBI Taxonomy" id="82788"/>
    <lineage>
        <taxon>Bacteria</taxon>
        <taxon>Pseudomonadati</taxon>
        <taxon>Pseudomonadota</taxon>
        <taxon>Betaproteobacteria</taxon>
        <taxon>Rhodocyclales</taxon>
        <taxon>Zoogloeaceae</taxon>
        <taxon>Thauera</taxon>
    </lineage>
</organism>
<feature type="compositionally biased region" description="Polar residues" evidence="1">
    <location>
        <begin position="125"/>
        <end position="140"/>
    </location>
</feature>
<name>A0ABW3W8L5_9RHOO</name>